<dbReference type="Ensembl" id="ENSPEMT00000005551.2">
    <property type="protein sequence ID" value="ENSPEMP00000003296.2"/>
    <property type="gene ID" value="ENSPEMG00000004551.2"/>
</dbReference>
<reference evidence="4" key="3">
    <citation type="submission" date="2025-09" db="UniProtKB">
        <authorList>
            <consortium name="Ensembl"/>
        </authorList>
    </citation>
    <scope>IDENTIFICATION</scope>
</reference>
<reference evidence="5" key="1">
    <citation type="submission" date="2018-10" db="EMBL/GenBank/DDBJ databases">
        <title>Improved assembly of the deer mouse Peromyscus maniculatus genome.</title>
        <authorList>
            <person name="Lassance J.-M."/>
            <person name="Hoekstra H.E."/>
        </authorList>
    </citation>
    <scope>NUCLEOTIDE SEQUENCE [LARGE SCALE GENOMIC DNA]</scope>
</reference>
<keyword evidence="1" id="KW-0479">Metal-binding</keyword>
<keyword evidence="1" id="KW-0862">Zinc</keyword>
<dbReference type="AlphaFoldDB" id="A0A8C8VSP3"/>
<feature type="region of interest" description="Disordered" evidence="2">
    <location>
        <begin position="1"/>
        <end position="47"/>
    </location>
</feature>
<feature type="binding site" evidence="1">
    <location>
        <position position="136"/>
    </location>
    <ligand>
        <name>Zn(2+)</name>
        <dbReference type="ChEBI" id="CHEBI:29105"/>
    </ligand>
</feature>
<evidence type="ECO:0000313" key="4">
    <source>
        <dbReference type="Ensembl" id="ENSPEMP00000003296.2"/>
    </source>
</evidence>
<feature type="region of interest" description="Disordered" evidence="2">
    <location>
        <begin position="270"/>
        <end position="297"/>
    </location>
</feature>
<evidence type="ECO:0000259" key="3">
    <source>
        <dbReference type="PROSITE" id="PS51915"/>
    </source>
</evidence>
<dbReference type="InterPro" id="IPR012934">
    <property type="entry name" value="Znf_AD"/>
</dbReference>
<reference evidence="4" key="2">
    <citation type="submission" date="2025-08" db="UniProtKB">
        <authorList>
            <consortium name="Ensembl"/>
        </authorList>
    </citation>
    <scope>IDENTIFICATION</scope>
</reference>
<dbReference type="Proteomes" id="UP000694547">
    <property type="component" value="Unassembled WGS sequence"/>
</dbReference>
<evidence type="ECO:0000256" key="2">
    <source>
        <dbReference type="SAM" id="MobiDB-lite"/>
    </source>
</evidence>
<protein>
    <submittedName>
        <fullName evidence="4">Zinc finger protein (C2H2 type) 276</fullName>
    </submittedName>
</protein>
<organism evidence="4 5">
    <name type="scientific">Peromyscus maniculatus bairdii</name>
    <name type="common">Prairie deer mouse</name>
    <dbReference type="NCBI Taxonomy" id="230844"/>
    <lineage>
        <taxon>Eukaryota</taxon>
        <taxon>Metazoa</taxon>
        <taxon>Chordata</taxon>
        <taxon>Craniata</taxon>
        <taxon>Vertebrata</taxon>
        <taxon>Euteleostomi</taxon>
        <taxon>Mammalia</taxon>
        <taxon>Eutheria</taxon>
        <taxon>Euarchontoglires</taxon>
        <taxon>Glires</taxon>
        <taxon>Rodentia</taxon>
        <taxon>Myomorpha</taxon>
        <taxon>Muroidea</taxon>
        <taxon>Cricetidae</taxon>
        <taxon>Neotominae</taxon>
        <taxon>Peromyscus</taxon>
    </lineage>
</organism>
<accession>A0A8C8VSP3</accession>
<dbReference type="GO" id="GO:0005634">
    <property type="term" value="C:nucleus"/>
    <property type="evidence" value="ECO:0007669"/>
    <property type="project" value="InterPro"/>
</dbReference>
<dbReference type="Pfam" id="PF07776">
    <property type="entry name" value="zf-AD"/>
    <property type="match status" value="1"/>
</dbReference>
<evidence type="ECO:0000256" key="1">
    <source>
        <dbReference type="PROSITE-ProRule" id="PRU01263"/>
    </source>
</evidence>
<feature type="binding site" evidence="1">
    <location>
        <position position="79"/>
    </location>
    <ligand>
        <name>Zn(2+)</name>
        <dbReference type="ChEBI" id="CHEBI:29105"/>
    </ligand>
</feature>
<feature type="compositionally biased region" description="Gly residues" evidence="2">
    <location>
        <begin position="20"/>
        <end position="29"/>
    </location>
</feature>
<feature type="domain" description="ZAD" evidence="3">
    <location>
        <begin position="77"/>
        <end position="163"/>
    </location>
</feature>
<evidence type="ECO:0000313" key="5">
    <source>
        <dbReference type="Proteomes" id="UP000694547"/>
    </source>
</evidence>
<dbReference type="PROSITE" id="PS51915">
    <property type="entry name" value="ZAD"/>
    <property type="match status" value="1"/>
</dbReference>
<feature type="binding site" evidence="1">
    <location>
        <position position="139"/>
    </location>
    <ligand>
        <name>Zn(2+)</name>
        <dbReference type="ChEBI" id="CHEBI:29105"/>
    </ligand>
</feature>
<feature type="binding site" evidence="1">
    <location>
        <position position="82"/>
    </location>
    <ligand>
        <name>Zn(2+)</name>
        <dbReference type="ChEBI" id="CHEBI:29105"/>
    </ligand>
</feature>
<name>A0A8C8VSP3_PERMB</name>
<keyword evidence="1" id="KW-0863">Zinc-finger</keyword>
<keyword evidence="5" id="KW-1185">Reference proteome</keyword>
<feature type="region of interest" description="Disordered" evidence="2">
    <location>
        <begin position="334"/>
        <end position="361"/>
    </location>
</feature>
<dbReference type="GO" id="GO:0008270">
    <property type="term" value="F:zinc ion binding"/>
    <property type="evidence" value="ECO:0007669"/>
    <property type="project" value="UniProtKB-UniRule"/>
</dbReference>
<dbReference type="GeneTree" id="ENSGT00940000158841"/>
<sequence>MKRDRLGRFLSPGTARQRGSSGGGCGSGRTRGRPSRTGGASADGAAAQLSWGSTRSCADTGEDGTDEAGAGRTFAMGHCRLCHGKFSSRSLRSISDRVPGETSERLSPGERVFIRDFQRLLGVAVHQDPALPPFVCKNCYTQFYQCHSLLRSFLQRVNVSPAGQRKPCAKLGVQPPTVAEEGTCMADLITSSPRCLHSLVGWVHEHAANCGSLPSLQRTLSSEYCGIIQAVWGCDRGHDFTMDTDSSCRALFLDSALAVKWAWGKERSPRLAQNSELNPTGAASQLSQTGETQVGSETKTLPSVDVALLHSHGDSVGPGIGPYTQPNLPVLCFPGQLGEKQVPSSTSDDRVKDEFSDLSEG</sequence>
<proteinExistence type="predicted"/>
<feature type="compositionally biased region" description="Polar residues" evidence="2">
    <location>
        <begin position="271"/>
        <end position="297"/>
    </location>
</feature>